<evidence type="ECO:0000259" key="7">
    <source>
        <dbReference type="Pfam" id="PF03828"/>
    </source>
</evidence>
<dbReference type="GeneID" id="117569584"/>
<dbReference type="CTD" id="55149"/>
<evidence type="ECO:0000313" key="10">
    <source>
        <dbReference type="RefSeq" id="XP_051858276.1"/>
    </source>
</evidence>
<dbReference type="InterPro" id="IPR043519">
    <property type="entry name" value="NT_sf"/>
</dbReference>
<sequence>MNTLMRRAQHLHHWRTYCIKQCAAVAGNEATAAAKGKTSYEELIDSRHQQAERSIVVQVSSEKSYNELYNYCSRFGRIVTAHHYTVPHEDELHYMLLEYANANEATAAIDSSAYNAELSGHSSVSAGGSGSGVPVRSPFLWFRAAAAAGKRNQSKLSANHKPLPLTTVAGTRPLAQDHLHTLLRSAESIEQQLQLLYEHTRLNDLGVRMRFLAALQVQQAIAGMFPEARAQPFGSSVNGFGKMGCDLDLILRFDGATTAQSERQLMSRLVYHTKENLSNGRSQTQRQMECIGDLLHLFLPGVCHVRRILQARVPIIKYHHEHLDLEVDLSMSNLTGFYMSELLYMFGELDPRVRPLTFSIRRWAQSCGLTNPSPGRWISNFSLSCLVMYFLQQLRQPILPSISAMVKTAASTDIRITEDGINCTFARDMERVSFASRNTSSLSELLLQFFEFYSQFDFHNRAISLNEARALSKPDHSAMYIVNPLEQLLNVSKNVSLEECERLRIEVRNAAWILESEVENSTLTEQERNEQSWGLLNLFKHPEKAVIRPNMFFKPRMVEVSDLFEKSQLNGSTTTPPINYKNATMRQQVQSIKAATRNELKQLRESSTATSSSSSSSSSSTTVTATAMPTAKSKRNR</sequence>
<dbReference type="Gene3D" id="1.10.1410.10">
    <property type="match status" value="1"/>
</dbReference>
<keyword evidence="9" id="KW-1185">Reference proteome</keyword>
<dbReference type="InterPro" id="IPR054708">
    <property type="entry name" value="MTPAP-like_central"/>
</dbReference>
<feature type="region of interest" description="Disordered" evidence="6">
    <location>
        <begin position="601"/>
        <end position="637"/>
    </location>
</feature>
<name>A0A9C6SYN5_DROAB</name>
<organism evidence="9 10">
    <name type="scientific">Drosophila albomicans</name>
    <name type="common">Fruit fly</name>
    <dbReference type="NCBI Taxonomy" id="7291"/>
    <lineage>
        <taxon>Eukaryota</taxon>
        <taxon>Metazoa</taxon>
        <taxon>Ecdysozoa</taxon>
        <taxon>Arthropoda</taxon>
        <taxon>Hexapoda</taxon>
        <taxon>Insecta</taxon>
        <taxon>Pterygota</taxon>
        <taxon>Neoptera</taxon>
        <taxon>Endopterygota</taxon>
        <taxon>Diptera</taxon>
        <taxon>Brachycera</taxon>
        <taxon>Muscomorpha</taxon>
        <taxon>Ephydroidea</taxon>
        <taxon>Drosophilidae</taxon>
        <taxon>Drosophila</taxon>
    </lineage>
</organism>
<evidence type="ECO:0000256" key="5">
    <source>
        <dbReference type="ARBA" id="ARBA00022842"/>
    </source>
</evidence>
<protein>
    <submittedName>
        <fullName evidence="10">Poly(A) RNA polymerase, mitochondrial isoform X1</fullName>
    </submittedName>
</protein>
<dbReference type="GO" id="GO:0046872">
    <property type="term" value="F:metal ion binding"/>
    <property type="evidence" value="ECO:0007669"/>
    <property type="project" value="UniProtKB-KW"/>
</dbReference>
<dbReference type="Pfam" id="PF03828">
    <property type="entry name" value="PAP_assoc"/>
    <property type="match status" value="1"/>
</dbReference>
<evidence type="ECO:0000259" key="8">
    <source>
        <dbReference type="Pfam" id="PF22600"/>
    </source>
</evidence>
<dbReference type="InterPro" id="IPR002058">
    <property type="entry name" value="PAP_assoc"/>
</dbReference>
<gene>
    <name evidence="10" type="primary">LOC117569584</name>
</gene>
<dbReference type="PANTHER" id="PTHR12271:SF133">
    <property type="entry name" value="POLY(A) RNA POLYMERASE, MITOCHONDRIAL"/>
    <property type="match status" value="1"/>
</dbReference>
<dbReference type="SUPFAM" id="SSF81631">
    <property type="entry name" value="PAP/OAS1 substrate-binding domain"/>
    <property type="match status" value="1"/>
</dbReference>
<keyword evidence="4" id="KW-0479">Metal-binding</keyword>
<accession>A0A9C6SYN5</accession>
<reference evidence="10" key="1">
    <citation type="submission" date="2025-08" db="UniProtKB">
        <authorList>
            <consortium name="RefSeq"/>
        </authorList>
    </citation>
    <scope>IDENTIFICATION</scope>
    <source>
        <strain evidence="10">15112-1751.03</strain>
        <tissue evidence="10">Whole Adult</tissue>
    </source>
</reference>
<evidence type="ECO:0000256" key="3">
    <source>
        <dbReference type="ARBA" id="ARBA00022679"/>
    </source>
</evidence>
<dbReference type="SUPFAM" id="SSF81301">
    <property type="entry name" value="Nucleotidyltransferase"/>
    <property type="match status" value="1"/>
</dbReference>
<dbReference type="Proteomes" id="UP000515160">
    <property type="component" value="Chromosome X"/>
</dbReference>
<keyword evidence="5" id="KW-0460">Magnesium</keyword>
<evidence type="ECO:0000256" key="6">
    <source>
        <dbReference type="SAM" id="MobiDB-lite"/>
    </source>
</evidence>
<dbReference type="RefSeq" id="XP_051858276.1">
    <property type="nucleotide sequence ID" value="XM_052002316.1"/>
</dbReference>
<dbReference type="GO" id="GO:0031123">
    <property type="term" value="P:RNA 3'-end processing"/>
    <property type="evidence" value="ECO:0007669"/>
    <property type="project" value="TreeGrafter"/>
</dbReference>
<keyword evidence="3" id="KW-0808">Transferase</keyword>
<comment type="cofactor">
    <cofactor evidence="1">
        <name>Mn(2+)</name>
        <dbReference type="ChEBI" id="CHEBI:29035"/>
    </cofactor>
</comment>
<dbReference type="CDD" id="cd05402">
    <property type="entry name" value="NT_PAP_TUTase"/>
    <property type="match status" value="1"/>
</dbReference>
<feature type="domain" description="Poly(A) RNA polymerase mitochondrial-like central palm" evidence="8">
    <location>
        <begin position="189"/>
        <end position="347"/>
    </location>
</feature>
<dbReference type="GO" id="GO:1990817">
    <property type="term" value="F:poly(A) RNA polymerase activity"/>
    <property type="evidence" value="ECO:0007669"/>
    <property type="project" value="TreeGrafter"/>
</dbReference>
<dbReference type="Pfam" id="PF22600">
    <property type="entry name" value="MTPAP-like_central"/>
    <property type="match status" value="1"/>
</dbReference>
<evidence type="ECO:0000256" key="1">
    <source>
        <dbReference type="ARBA" id="ARBA00001936"/>
    </source>
</evidence>
<feature type="domain" description="PAP-associated" evidence="7">
    <location>
        <begin position="441"/>
        <end position="477"/>
    </location>
</feature>
<dbReference type="OrthoDB" id="434989at2759"/>
<evidence type="ECO:0000313" key="9">
    <source>
        <dbReference type="Proteomes" id="UP000515160"/>
    </source>
</evidence>
<comment type="cofactor">
    <cofactor evidence="2">
        <name>Mg(2+)</name>
        <dbReference type="ChEBI" id="CHEBI:18420"/>
    </cofactor>
</comment>
<evidence type="ECO:0000256" key="4">
    <source>
        <dbReference type="ARBA" id="ARBA00022723"/>
    </source>
</evidence>
<dbReference type="PANTHER" id="PTHR12271">
    <property type="entry name" value="POLY A POLYMERASE CID PAP -RELATED"/>
    <property type="match status" value="1"/>
</dbReference>
<evidence type="ECO:0000256" key="2">
    <source>
        <dbReference type="ARBA" id="ARBA00001946"/>
    </source>
</evidence>
<dbReference type="Gene3D" id="3.30.460.10">
    <property type="entry name" value="Beta Polymerase, domain 2"/>
    <property type="match status" value="1"/>
</dbReference>
<proteinExistence type="predicted"/>
<feature type="compositionally biased region" description="Low complexity" evidence="6">
    <location>
        <begin position="606"/>
        <end position="627"/>
    </location>
</feature>
<dbReference type="AlphaFoldDB" id="A0A9C6SYN5"/>